<dbReference type="InterPro" id="IPR008271">
    <property type="entry name" value="Ser/Thr_kinase_AS"/>
</dbReference>
<feature type="binding site" evidence="3">
    <location>
        <position position="126"/>
    </location>
    <ligand>
        <name>ATP</name>
        <dbReference type="ChEBI" id="CHEBI:30616"/>
    </ligand>
</feature>
<evidence type="ECO:0000259" key="6">
    <source>
        <dbReference type="PROSITE" id="PS50011"/>
    </source>
</evidence>
<dbReference type="InterPro" id="IPR051681">
    <property type="entry name" value="Ser/Thr_Kinases-Pseudokinases"/>
</dbReference>
<keyword evidence="4" id="KW-0418">Kinase</keyword>
<dbReference type="PROSITE" id="PS00107">
    <property type="entry name" value="PROTEIN_KINASE_ATP"/>
    <property type="match status" value="1"/>
</dbReference>
<dbReference type="PROSITE" id="PS00108">
    <property type="entry name" value="PROTEIN_KINASE_ST"/>
    <property type="match status" value="1"/>
</dbReference>
<keyword evidence="4" id="KW-0808">Transferase</keyword>
<dbReference type="Gene3D" id="1.10.510.10">
    <property type="entry name" value="Transferase(Phosphotransferase) domain 1"/>
    <property type="match status" value="1"/>
</dbReference>
<dbReference type="GeneID" id="110252888"/>
<protein>
    <recommendedName>
        <fullName evidence="6">Protein kinase domain-containing protein</fullName>
    </recommendedName>
</protein>
<dbReference type="EnsemblMetazoa" id="XM_021059738.1">
    <property type="protein sequence ID" value="XP_020915397.1"/>
    <property type="gene ID" value="LOC110252888"/>
</dbReference>
<feature type="compositionally biased region" description="Basic and acidic residues" evidence="5">
    <location>
        <begin position="1"/>
        <end position="13"/>
    </location>
</feature>
<dbReference type="Gene3D" id="3.30.200.20">
    <property type="entry name" value="Phosphorylase Kinase, domain 1"/>
    <property type="match status" value="1"/>
</dbReference>
<dbReference type="RefSeq" id="XP_020915397.1">
    <property type="nucleotide sequence ID" value="XM_021059738.1"/>
</dbReference>
<sequence>MGKRDNTEIEKSKGRAAARKRVHERRKKRRIERRLLRQEKQNLKANELDAGLQRAVEEKDKEIQRQKVEIEALKLQLQKEKEFRKKSMQLPSIRPWDLTVSPQEIGKGSYGTVLIANFGTMAVVVKNIDRSVTTLKMAQTEAHFLHNLRHPNLPLLIGVDFDAVSNYKIVMPLYSVNGSPVNLLDAMSKRLVKIGVRNTWLDVLIQITKAIDYIHKAGVLHNDLKSNNVVLHQNDDSKLKAVVIDFGKASFIADGYVSSQCSNKRHIAPEPEKSTASDIYSLGCIIKDAFGLVKVLGQIPLLQDVYRKCREVSPIKRPTATSVFKSLRSCLI</sequence>
<feature type="compositionally biased region" description="Basic residues" evidence="5">
    <location>
        <begin position="14"/>
        <end position="32"/>
    </location>
</feature>
<evidence type="ECO:0000256" key="4">
    <source>
        <dbReference type="RuleBase" id="RU000304"/>
    </source>
</evidence>
<keyword evidence="8" id="KW-1185">Reference proteome</keyword>
<dbReference type="InterPro" id="IPR000719">
    <property type="entry name" value="Prot_kinase_dom"/>
</dbReference>
<dbReference type="SMART" id="SM00220">
    <property type="entry name" value="S_TKc"/>
    <property type="match status" value="1"/>
</dbReference>
<evidence type="ECO:0000256" key="1">
    <source>
        <dbReference type="ARBA" id="ARBA00022741"/>
    </source>
</evidence>
<dbReference type="GO" id="GO:0004674">
    <property type="term" value="F:protein serine/threonine kinase activity"/>
    <property type="evidence" value="ECO:0007669"/>
    <property type="project" value="UniProtKB-KW"/>
</dbReference>
<feature type="region of interest" description="Disordered" evidence="5">
    <location>
        <begin position="1"/>
        <end position="36"/>
    </location>
</feature>
<dbReference type="CDD" id="cd00180">
    <property type="entry name" value="PKc"/>
    <property type="match status" value="1"/>
</dbReference>
<keyword evidence="4" id="KW-0723">Serine/threonine-protein kinase</keyword>
<dbReference type="PANTHER" id="PTHR44329">
    <property type="entry name" value="SERINE/THREONINE-PROTEIN KINASE TNNI3K-RELATED"/>
    <property type="match status" value="1"/>
</dbReference>
<evidence type="ECO:0000256" key="2">
    <source>
        <dbReference type="ARBA" id="ARBA00022840"/>
    </source>
</evidence>
<evidence type="ECO:0000313" key="7">
    <source>
        <dbReference type="EnsemblMetazoa" id="XP_020915397.1"/>
    </source>
</evidence>
<dbReference type="KEGG" id="epa:110252888"/>
<name>A0A913Y7I8_EXADI</name>
<dbReference type="InterPro" id="IPR017441">
    <property type="entry name" value="Protein_kinase_ATP_BS"/>
</dbReference>
<dbReference type="SUPFAM" id="SSF56112">
    <property type="entry name" value="Protein kinase-like (PK-like)"/>
    <property type="match status" value="1"/>
</dbReference>
<dbReference type="InterPro" id="IPR011009">
    <property type="entry name" value="Kinase-like_dom_sf"/>
</dbReference>
<evidence type="ECO:0000313" key="8">
    <source>
        <dbReference type="Proteomes" id="UP000887567"/>
    </source>
</evidence>
<reference evidence="7" key="1">
    <citation type="submission" date="2022-11" db="UniProtKB">
        <authorList>
            <consortium name="EnsemblMetazoa"/>
        </authorList>
    </citation>
    <scope>IDENTIFICATION</scope>
</reference>
<dbReference type="PROSITE" id="PS50011">
    <property type="entry name" value="PROTEIN_KINASE_DOM"/>
    <property type="match status" value="1"/>
</dbReference>
<feature type="domain" description="Protein kinase" evidence="6">
    <location>
        <begin position="99"/>
        <end position="332"/>
    </location>
</feature>
<organism evidence="7 8">
    <name type="scientific">Exaiptasia diaphana</name>
    <name type="common">Tropical sea anemone</name>
    <name type="synonym">Aiptasia pulchella</name>
    <dbReference type="NCBI Taxonomy" id="2652724"/>
    <lineage>
        <taxon>Eukaryota</taxon>
        <taxon>Metazoa</taxon>
        <taxon>Cnidaria</taxon>
        <taxon>Anthozoa</taxon>
        <taxon>Hexacorallia</taxon>
        <taxon>Actiniaria</taxon>
        <taxon>Aiptasiidae</taxon>
        <taxon>Exaiptasia</taxon>
    </lineage>
</organism>
<accession>A0A913Y7I8</accession>
<dbReference type="Pfam" id="PF00069">
    <property type="entry name" value="Pkinase"/>
    <property type="match status" value="1"/>
</dbReference>
<evidence type="ECO:0000256" key="5">
    <source>
        <dbReference type="SAM" id="MobiDB-lite"/>
    </source>
</evidence>
<dbReference type="Proteomes" id="UP000887567">
    <property type="component" value="Unplaced"/>
</dbReference>
<keyword evidence="1 3" id="KW-0547">Nucleotide-binding</keyword>
<comment type="similarity">
    <text evidence="4">Belongs to the protein kinase superfamily.</text>
</comment>
<proteinExistence type="inferred from homology"/>
<dbReference type="GO" id="GO:0005524">
    <property type="term" value="F:ATP binding"/>
    <property type="evidence" value="ECO:0007669"/>
    <property type="project" value="UniProtKB-UniRule"/>
</dbReference>
<dbReference type="OrthoDB" id="5988127at2759"/>
<evidence type="ECO:0000256" key="3">
    <source>
        <dbReference type="PROSITE-ProRule" id="PRU10141"/>
    </source>
</evidence>
<dbReference type="AlphaFoldDB" id="A0A913Y7I8"/>
<keyword evidence="2 3" id="KW-0067">ATP-binding</keyword>